<proteinExistence type="predicted"/>
<protein>
    <recommendedName>
        <fullName evidence="3">Prophage protein</fullName>
    </recommendedName>
</protein>
<name>A0A7G6K3X9_SHIBO</name>
<organism evidence="1 2">
    <name type="scientific">Shigella boydii</name>
    <dbReference type="NCBI Taxonomy" id="621"/>
    <lineage>
        <taxon>Bacteria</taxon>
        <taxon>Pseudomonadati</taxon>
        <taxon>Pseudomonadota</taxon>
        <taxon>Gammaproteobacteria</taxon>
        <taxon>Enterobacterales</taxon>
        <taxon>Enterobacteriaceae</taxon>
        <taxon>Shigella</taxon>
    </lineage>
</organism>
<evidence type="ECO:0000313" key="2">
    <source>
        <dbReference type="Proteomes" id="UP000515238"/>
    </source>
</evidence>
<dbReference type="Proteomes" id="UP000515238">
    <property type="component" value="Chromosome"/>
</dbReference>
<dbReference type="RefSeq" id="WP_078166645.1">
    <property type="nucleotide sequence ID" value="NZ_CP049278.1"/>
</dbReference>
<dbReference type="EMBL" id="CP049278">
    <property type="protein sequence ID" value="QNC61922.1"/>
    <property type="molecule type" value="Genomic_DNA"/>
</dbReference>
<dbReference type="AlphaFoldDB" id="A0A7G6K3X9"/>
<sequence>MHNKTTPDAAAAALTTLMHALIDIECTAGLAQKEEREEYTLFALECIRYTATWSLNDAKNILVADCENGEGGVCVMIVLIP</sequence>
<reference evidence="1 2" key="1">
    <citation type="submission" date="2020-08" db="EMBL/GenBank/DDBJ databases">
        <title>Complete genome sequencing of Shigella boydii.</title>
        <authorList>
            <person name="Hazen T.H."/>
            <person name="Michalski J.M."/>
            <person name="Rasko D.A."/>
        </authorList>
    </citation>
    <scope>NUCLEOTIDE SEQUENCE [LARGE SCALE GENOMIC DNA]</scope>
    <source>
        <strain evidence="1 2">600690</strain>
    </source>
</reference>
<gene>
    <name evidence="1" type="ORF">G5S56_12145</name>
</gene>
<evidence type="ECO:0008006" key="3">
    <source>
        <dbReference type="Google" id="ProtNLM"/>
    </source>
</evidence>
<accession>A0A7G6K3X9</accession>
<evidence type="ECO:0000313" key="1">
    <source>
        <dbReference type="EMBL" id="QNC61922.1"/>
    </source>
</evidence>